<feature type="compositionally biased region" description="Polar residues" evidence="1">
    <location>
        <begin position="1"/>
        <end position="14"/>
    </location>
</feature>
<dbReference type="SUPFAM" id="SSF160214">
    <property type="entry name" value="FlaG-like"/>
    <property type="match status" value="1"/>
</dbReference>
<dbReference type="Pfam" id="PF03646">
    <property type="entry name" value="FlaG"/>
    <property type="match status" value="1"/>
</dbReference>
<dbReference type="RefSeq" id="WP_094799517.1">
    <property type="nucleotide sequence ID" value="NZ_NEVN01000005.1"/>
</dbReference>
<name>A0A261TVU0_9BORD</name>
<dbReference type="Proteomes" id="UP000216913">
    <property type="component" value="Unassembled WGS sequence"/>
</dbReference>
<dbReference type="PANTHER" id="PTHR37166:SF1">
    <property type="entry name" value="PROTEIN FLAG"/>
    <property type="match status" value="1"/>
</dbReference>
<comment type="caution">
    <text evidence="2">The sequence shown here is derived from an EMBL/GenBank/DDBJ whole genome shotgun (WGS) entry which is preliminary data.</text>
</comment>
<feature type="compositionally biased region" description="Polar residues" evidence="1">
    <location>
        <begin position="36"/>
        <end position="53"/>
    </location>
</feature>
<dbReference type="AlphaFoldDB" id="A0A261TVU0"/>
<evidence type="ECO:0000313" key="2">
    <source>
        <dbReference type="EMBL" id="OZI52763.1"/>
    </source>
</evidence>
<dbReference type="InterPro" id="IPR035924">
    <property type="entry name" value="FlaG-like_sf"/>
</dbReference>
<accession>A0A261TVU0</accession>
<dbReference type="EMBL" id="NEVP01000005">
    <property type="protein sequence ID" value="OZI52763.1"/>
    <property type="molecule type" value="Genomic_DNA"/>
</dbReference>
<keyword evidence="2" id="KW-0969">Cilium</keyword>
<keyword evidence="2" id="KW-0966">Cell projection</keyword>
<feature type="region of interest" description="Disordered" evidence="1">
    <location>
        <begin position="1"/>
        <end position="61"/>
    </location>
</feature>
<gene>
    <name evidence="2" type="ORF">CAL25_08430</name>
</gene>
<sequence>MAVSPISTATQILPSVSPAPQPVDAAAVSQAVPPSGQGQSAKNDTQSDANQSGGKLPMEKALDDINNQLRAWSTELQFEIDPDVHAVVVSVLDSESGEVLRTIPSETVLRIAKMIVKMQGNAVETTA</sequence>
<evidence type="ECO:0000256" key="1">
    <source>
        <dbReference type="SAM" id="MobiDB-lite"/>
    </source>
</evidence>
<dbReference type="PANTHER" id="PTHR37166">
    <property type="entry name" value="PROTEIN FLAG"/>
    <property type="match status" value="1"/>
</dbReference>
<proteinExistence type="predicted"/>
<keyword evidence="2" id="KW-0282">Flagellum</keyword>
<protein>
    <submittedName>
        <fullName evidence="2">Flagellar protein</fullName>
    </submittedName>
</protein>
<reference evidence="2 3" key="1">
    <citation type="submission" date="2017-05" db="EMBL/GenBank/DDBJ databases">
        <title>Complete and WGS of Bordetella genogroups.</title>
        <authorList>
            <person name="Spilker T."/>
            <person name="LiPuma J."/>
        </authorList>
    </citation>
    <scope>NUCLEOTIDE SEQUENCE [LARGE SCALE GENOMIC DNA]</scope>
    <source>
        <strain evidence="2 3">AU10456</strain>
    </source>
</reference>
<evidence type="ECO:0000313" key="3">
    <source>
        <dbReference type="Proteomes" id="UP000216913"/>
    </source>
</evidence>
<dbReference type="OrthoDB" id="5516677at2"/>
<organism evidence="2 3">
    <name type="scientific">Bordetella genomosp. 5</name>
    <dbReference type="NCBI Taxonomy" id="1395608"/>
    <lineage>
        <taxon>Bacteria</taxon>
        <taxon>Pseudomonadati</taxon>
        <taxon>Pseudomonadota</taxon>
        <taxon>Betaproteobacteria</taxon>
        <taxon>Burkholderiales</taxon>
        <taxon>Alcaligenaceae</taxon>
        <taxon>Bordetella</taxon>
    </lineage>
</organism>
<dbReference type="InterPro" id="IPR005186">
    <property type="entry name" value="FlaG"/>
</dbReference>
<dbReference type="Gene3D" id="3.30.160.170">
    <property type="entry name" value="FlaG-like"/>
    <property type="match status" value="1"/>
</dbReference>
<keyword evidence="3" id="KW-1185">Reference proteome</keyword>